<organism evidence="3 4">
    <name type="scientific">Oryzias latipes</name>
    <name type="common">Japanese rice fish</name>
    <name type="synonym">Japanese killifish</name>
    <dbReference type="NCBI Taxonomy" id="8090"/>
    <lineage>
        <taxon>Eukaryota</taxon>
        <taxon>Metazoa</taxon>
        <taxon>Chordata</taxon>
        <taxon>Craniata</taxon>
        <taxon>Vertebrata</taxon>
        <taxon>Euteleostomi</taxon>
        <taxon>Actinopterygii</taxon>
        <taxon>Neopterygii</taxon>
        <taxon>Teleostei</taxon>
        <taxon>Neoteleostei</taxon>
        <taxon>Acanthomorphata</taxon>
        <taxon>Ovalentaria</taxon>
        <taxon>Atherinomorphae</taxon>
        <taxon>Beloniformes</taxon>
        <taxon>Adrianichthyidae</taxon>
        <taxon>Oryziinae</taxon>
        <taxon>Oryzias</taxon>
    </lineage>
</organism>
<feature type="region of interest" description="Disordered" evidence="1">
    <location>
        <begin position="233"/>
        <end position="376"/>
    </location>
</feature>
<feature type="compositionally biased region" description="Basic and acidic residues" evidence="1">
    <location>
        <begin position="171"/>
        <end position="180"/>
    </location>
</feature>
<evidence type="ECO:0000313" key="4">
    <source>
        <dbReference type="Proteomes" id="UP000265200"/>
    </source>
</evidence>
<reference evidence="3" key="3">
    <citation type="submission" date="2025-08" db="UniProtKB">
        <authorList>
            <consortium name="Ensembl"/>
        </authorList>
    </citation>
    <scope>IDENTIFICATION</scope>
    <source>
        <strain evidence="3">HSOK</strain>
    </source>
</reference>
<keyword evidence="2" id="KW-1133">Transmembrane helix</keyword>
<keyword evidence="2" id="KW-0472">Membrane</keyword>
<feature type="compositionally biased region" description="Polar residues" evidence="1">
    <location>
        <begin position="350"/>
        <end position="370"/>
    </location>
</feature>
<reference evidence="3 4" key="2">
    <citation type="submission" date="2017-04" db="EMBL/GenBank/DDBJ databases">
        <title>CpG methylation of centromeres and impact of large insertions on vertebrate speciation.</title>
        <authorList>
            <person name="Ichikawa K."/>
            <person name="Yoshimura J."/>
            <person name="Morishita S."/>
        </authorList>
    </citation>
    <scope>NUCLEOTIDE SEQUENCE</scope>
    <source>
        <strain evidence="3 4">HSOK</strain>
    </source>
</reference>
<feature type="compositionally biased region" description="Basic and acidic residues" evidence="1">
    <location>
        <begin position="45"/>
        <end position="82"/>
    </location>
</feature>
<protein>
    <submittedName>
        <fullName evidence="3">RNA-binding protein 6</fullName>
    </submittedName>
</protein>
<feature type="compositionally biased region" description="Basic and acidic residues" evidence="1">
    <location>
        <begin position="301"/>
        <end position="311"/>
    </location>
</feature>
<feature type="region of interest" description="Disordered" evidence="1">
    <location>
        <begin position="1"/>
        <end position="86"/>
    </location>
</feature>
<dbReference type="Ensembl" id="ENSORLT00015034468.1">
    <property type="protein sequence ID" value="ENSORLP00015032780.1"/>
    <property type="gene ID" value="ENSORLG00015017893.1"/>
</dbReference>
<evidence type="ECO:0000256" key="1">
    <source>
        <dbReference type="SAM" id="MobiDB-lite"/>
    </source>
</evidence>
<dbReference type="Proteomes" id="UP000265200">
    <property type="component" value="Chromosome 5"/>
</dbReference>
<reference evidence="3" key="4">
    <citation type="submission" date="2025-09" db="UniProtKB">
        <authorList>
            <consortium name="Ensembl"/>
        </authorList>
    </citation>
    <scope>IDENTIFICATION</scope>
    <source>
        <strain evidence="3">HSOK</strain>
    </source>
</reference>
<evidence type="ECO:0000256" key="2">
    <source>
        <dbReference type="SAM" id="Phobius"/>
    </source>
</evidence>
<dbReference type="AlphaFoldDB" id="A0A3P9JKC8"/>
<feature type="transmembrane region" description="Helical" evidence="2">
    <location>
        <begin position="492"/>
        <end position="509"/>
    </location>
</feature>
<feature type="compositionally biased region" description="Basic and acidic residues" evidence="1">
    <location>
        <begin position="187"/>
        <end position="197"/>
    </location>
</feature>
<proteinExistence type="predicted"/>
<accession>A0A3P9JKC8</accession>
<evidence type="ECO:0000313" key="3">
    <source>
        <dbReference type="Ensembl" id="ENSORLP00015032780.1"/>
    </source>
</evidence>
<name>A0A3P9JKC8_ORYLA</name>
<feature type="region of interest" description="Disordered" evidence="1">
    <location>
        <begin position="171"/>
        <end position="212"/>
    </location>
</feature>
<keyword evidence="2" id="KW-0812">Transmembrane</keyword>
<reference key="1">
    <citation type="journal article" date="2007" name="Nature">
        <title>The medaka draft genome and insights into vertebrate genome evolution.</title>
        <authorList>
            <person name="Kasahara M."/>
            <person name="Naruse K."/>
            <person name="Sasaki S."/>
            <person name="Nakatani Y."/>
            <person name="Qu W."/>
            <person name="Ahsan B."/>
            <person name="Yamada T."/>
            <person name="Nagayasu Y."/>
            <person name="Doi K."/>
            <person name="Kasai Y."/>
            <person name="Jindo T."/>
            <person name="Kobayashi D."/>
            <person name="Shimada A."/>
            <person name="Toyoda A."/>
            <person name="Kuroki Y."/>
            <person name="Fujiyama A."/>
            <person name="Sasaki T."/>
            <person name="Shimizu A."/>
            <person name="Asakawa S."/>
            <person name="Shimizu N."/>
            <person name="Hashimoto S."/>
            <person name="Yang J."/>
            <person name="Lee Y."/>
            <person name="Matsushima K."/>
            <person name="Sugano S."/>
            <person name="Sakaizumi M."/>
            <person name="Narita T."/>
            <person name="Ohishi K."/>
            <person name="Haga S."/>
            <person name="Ohta F."/>
            <person name="Nomoto H."/>
            <person name="Nogata K."/>
            <person name="Morishita T."/>
            <person name="Endo T."/>
            <person name="Shin-I T."/>
            <person name="Takeda H."/>
            <person name="Morishita S."/>
            <person name="Kohara Y."/>
        </authorList>
    </citation>
    <scope>NUCLEOTIDE SEQUENCE [LARGE SCALE GENOMIC DNA]</scope>
    <source>
        <strain>Hd-rR</strain>
    </source>
</reference>
<sequence length="513" mass="58283">MFGGRESFQPDFRARDGMNFGPMGHMGPRPLPPMDMRRMGGPPMRGRDEMHEREANRDNFRSRKEPDMSFGRHFDMPMRDKPINPPGFPGPGRDLDNMGGRGMPSREPNHRFMDMRGRDPLHSDMPRFGNADGTRGFPMERNETFREMYDRAPMGPWNGDPFSVDLPPHERRTMDTDRRGPPFNPRGRFDSDMDFRNRPGPPVNFRGRDRSPGISFMDYRSDVGNVPEPMFPPDFSRNLALRDPPPFSEKPALGFPGKDASFPRRDHFPPIDMPPVGNKGSQGCPLPEMSSLSGHLKKRENKPWLEEKDPKYAQNKVGGAEMPPYQKKNLPSLEVQDPSGCFKGRKDLPHSQSPSTVTLKEELQSSTAQARDQDYRDIDYRTESGRIFEYKHKDLQAPESLIKDSKPDQDYRNASMKEKVSNIISVMGIPKSATMEQILGAFAVRDGVPMQGMKIKTVIPGKIGFTLSLFEALDRQQVPPMFRFNSVRNSAFFIYFLLLPIAFVVGGLCEPAQ</sequence>